<proteinExistence type="predicted"/>
<dbReference type="RefSeq" id="WP_005460538.1">
    <property type="nucleotide sequence ID" value="NZ_CM001440.1"/>
</dbReference>
<protein>
    <recommendedName>
        <fullName evidence="6">Secreted protein</fullName>
    </recommendedName>
</protein>
<dbReference type="AlphaFoldDB" id="H5XRJ8"/>
<keyword evidence="2" id="KW-0812">Transmembrane</keyword>
<dbReference type="STRING" id="882082.SaccyDRAFT_5149"/>
<evidence type="ECO:0000313" key="5">
    <source>
        <dbReference type="Proteomes" id="UP000002791"/>
    </source>
</evidence>
<evidence type="ECO:0008006" key="6">
    <source>
        <dbReference type="Google" id="ProtNLM"/>
    </source>
</evidence>
<keyword evidence="5" id="KW-1185">Reference proteome</keyword>
<dbReference type="Proteomes" id="UP000002791">
    <property type="component" value="Chromosome"/>
</dbReference>
<dbReference type="eggNOG" id="ENOG5033PM4">
    <property type="taxonomic scope" value="Bacteria"/>
</dbReference>
<dbReference type="EMBL" id="CM001440">
    <property type="protein sequence ID" value="EHR63943.1"/>
    <property type="molecule type" value="Genomic_DNA"/>
</dbReference>
<evidence type="ECO:0000256" key="3">
    <source>
        <dbReference type="SAM" id="SignalP"/>
    </source>
</evidence>
<sequence length="252" mass="25790">MESGYRHIRRIGSTGLALAAAAWLVFPGSAAARELDPVSAGSCATRPSEEKDEPPSENPDERPTDTESDPDDSGLSVSLSSTLHLGGKNTLVDLLSGVCETGKDTVDGLFGPVLGDEETTSPNPGDTPQDEFDENDLNAGTEAPHSLPAPETTAPENVSEAAPTSHPAGSPPGTGAVGGGWGGVSVDRAPGAIDAPPTQQAEGSTFSAAPHDSRASHDVKAVERLPLLLAVLSVVLVAAALAHTWARRTLLR</sequence>
<feature type="chain" id="PRO_5003602232" description="Secreted protein" evidence="3">
    <location>
        <begin position="33"/>
        <end position="252"/>
    </location>
</feature>
<feature type="region of interest" description="Disordered" evidence="1">
    <location>
        <begin position="34"/>
        <end position="81"/>
    </location>
</feature>
<accession>H5XRJ8</accession>
<organism evidence="4 5">
    <name type="scientific">Saccharomonospora cyanea NA-134</name>
    <dbReference type="NCBI Taxonomy" id="882082"/>
    <lineage>
        <taxon>Bacteria</taxon>
        <taxon>Bacillati</taxon>
        <taxon>Actinomycetota</taxon>
        <taxon>Actinomycetes</taxon>
        <taxon>Pseudonocardiales</taxon>
        <taxon>Pseudonocardiaceae</taxon>
        <taxon>Saccharomonospora</taxon>
    </lineage>
</organism>
<feature type="transmembrane region" description="Helical" evidence="2">
    <location>
        <begin position="225"/>
        <end position="246"/>
    </location>
</feature>
<keyword evidence="3" id="KW-0732">Signal</keyword>
<dbReference type="HOGENOM" id="CLU_1102182_0_0_11"/>
<name>H5XRJ8_9PSEU</name>
<reference evidence="4 5" key="1">
    <citation type="submission" date="2011-11" db="EMBL/GenBank/DDBJ databases">
        <title>The Noncontiguous Finished sequence of Saccharomonospora cyanea NA-134.</title>
        <authorList>
            <consortium name="US DOE Joint Genome Institute"/>
            <person name="Lucas S."/>
            <person name="Han J."/>
            <person name="Lapidus A."/>
            <person name="Cheng J.-F."/>
            <person name="Goodwin L."/>
            <person name="Pitluck S."/>
            <person name="Peters L."/>
            <person name="Ovchinnikova G."/>
            <person name="Lu M."/>
            <person name="Detter J.C."/>
            <person name="Han C."/>
            <person name="Tapia R."/>
            <person name="Land M."/>
            <person name="Hauser L."/>
            <person name="Kyrpides N."/>
            <person name="Ivanova N."/>
            <person name="Pagani I."/>
            <person name="Brambilla E.-M."/>
            <person name="Klenk H.-P."/>
            <person name="Woyke T."/>
        </authorList>
    </citation>
    <scope>NUCLEOTIDE SEQUENCE [LARGE SCALE GENOMIC DNA]</scope>
    <source>
        <strain evidence="4 5">NA-134</strain>
    </source>
</reference>
<dbReference type="OrthoDB" id="3556322at2"/>
<keyword evidence="2" id="KW-0472">Membrane</keyword>
<gene>
    <name evidence="4" type="ORF">SaccyDRAFT_5149</name>
</gene>
<evidence type="ECO:0000256" key="1">
    <source>
        <dbReference type="SAM" id="MobiDB-lite"/>
    </source>
</evidence>
<feature type="region of interest" description="Disordered" evidence="1">
    <location>
        <begin position="109"/>
        <end position="212"/>
    </location>
</feature>
<evidence type="ECO:0000256" key="2">
    <source>
        <dbReference type="SAM" id="Phobius"/>
    </source>
</evidence>
<feature type="compositionally biased region" description="Polar residues" evidence="1">
    <location>
        <begin position="197"/>
        <end position="207"/>
    </location>
</feature>
<feature type="signal peptide" evidence="3">
    <location>
        <begin position="1"/>
        <end position="32"/>
    </location>
</feature>
<evidence type="ECO:0000313" key="4">
    <source>
        <dbReference type="EMBL" id="EHR63943.1"/>
    </source>
</evidence>
<keyword evidence="2" id="KW-1133">Transmembrane helix</keyword>